<dbReference type="EMBL" id="NHYE01005385">
    <property type="protein sequence ID" value="PPQ73762.1"/>
    <property type="molecule type" value="Genomic_DNA"/>
</dbReference>
<accession>A0A409W5K5</accession>
<dbReference type="InParanoid" id="A0A409W5K5"/>
<dbReference type="Proteomes" id="UP000284706">
    <property type="component" value="Unassembled WGS sequence"/>
</dbReference>
<dbReference type="AlphaFoldDB" id="A0A409W5K5"/>
<comment type="caution">
    <text evidence="1">The sequence shown here is derived from an EMBL/GenBank/DDBJ whole genome shotgun (WGS) entry which is preliminary data.</text>
</comment>
<keyword evidence="2" id="KW-1185">Reference proteome</keyword>
<evidence type="ECO:0000313" key="1">
    <source>
        <dbReference type="EMBL" id="PPQ73762.1"/>
    </source>
</evidence>
<dbReference type="OrthoDB" id="2750929at2759"/>
<sequence length="294" mass="34086">MNTRFADRPLFTLDPKKMVDVGQDTYDLSGYIEADYVVIEGGRRVDPLPVCRTAYSWKPNFRFPPGTQGLLYYRADEEVPIRGQVRFRICESAADFDRGHDLLGWNDVAPWSIPLLRLFGRISFTPLVYLLRREGLVDTDLLSRLERQPPLNLTHMRILYTLDQPFDIQLDAWGASFVFVHEHWRQKIYWGRLFTDQRCTVLKQPYTGTAKARLVVSPLPEHEKDPALLLQFLDFLTPVKCVLPNYDKLIKPPEAGAYLSSKNRKGKYKPRSLPLNREWDPENARHILGIDLGE</sequence>
<reference evidence="1 2" key="1">
    <citation type="journal article" date="2018" name="Evol. Lett.">
        <title>Horizontal gene cluster transfer increased hallucinogenic mushroom diversity.</title>
        <authorList>
            <person name="Reynolds H.T."/>
            <person name="Vijayakumar V."/>
            <person name="Gluck-Thaler E."/>
            <person name="Korotkin H.B."/>
            <person name="Matheny P.B."/>
            <person name="Slot J.C."/>
        </authorList>
    </citation>
    <scope>NUCLEOTIDE SEQUENCE [LARGE SCALE GENOMIC DNA]</scope>
    <source>
        <strain evidence="1 2">SRW20</strain>
    </source>
</reference>
<evidence type="ECO:0000313" key="2">
    <source>
        <dbReference type="Proteomes" id="UP000284706"/>
    </source>
</evidence>
<protein>
    <submittedName>
        <fullName evidence="1">Uncharacterized protein</fullName>
    </submittedName>
</protein>
<proteinExistence type="predicted"/>
<organism evidence="1 2">
    <name type="scientific">Gymnopilus dilepis</name>
    <dbReference type="NCBI Taxonomy" id="231916"/>
    <lineage>
        <taxon>Eukaryota</taxon>
        <taxon>Fungi</taxon>
        <taxon>Dikarya</taxon>
        <taxon>Basidiomycota</taxon>
        <taxon>Agaricomycotina</taxon>
        <taxon>Agaricomycetes</taxon>
        <taxon>Agaricomycetidae</taxon>
        <taxon>Agaricales</taxon>
        <taxon>Agaricineae</taxon>
        <taxon>Hymenogastraceae</taxon>
        <taxon>Gymnopilus</taxon>
    </lineage>
</organism>
<name>A0A409W5K5_9AGAR</name>
<gene>
    <name evidence="1" type="ORF">CVT26_011880</name>
</gene>